<reference evidence="1 2" key="1">
    <citation type="submission" date="2018-02" db="EMBL/GenBank/DDBJ databases">
        <title>Comparative genomes isolates from brazilian mangrove.</title>
        <authorList>
            <person name="Araujo J.E."/>
            <person name="Taketani R.G."/>
            <person name="Silva M.C.P."/>
            <person name="Loureco M.V."/>
            <person name="Andreote F.D."/>
        </authorList>
    </citation>
    <scope>NUCLEOTIDE SEQUENCE [LARGE SCALE GENOMIC DNA]</scope>
    <source>
        <strain evidence="1 2">Hex-1 MGV</strain>
    </source>
</reference>
<organism evidence="1 2">
    <name type="scientific">Blastopirellula marina</name>
    <dbReference type="NCBI Taxonomy" id="124"/>
    <lineage>
        <taxon>Bacteria</taxon>
        <taxon>Pseudomonadati</taxon>
        <taxon>Planctomycetota</taxon>
        <taxon>Planctomycetia</taxon>
        <taxon>Pirellulales</taxon>
        <taxon>Pirellulaceae</taxon>
        <taxon>Blastopirellula</taxon>
    </lineage>
</organism>
<proteinExistence type="predicted"/>
<sequence length="150" mass="17460">MPDSGNRVRLPAGEEYLVTIRLQPMSDGHWELSLVGAVMHESGFAYRRSSSLPLSAEQVWWMEYDCVSLPAAPRGELFRHRDSSGERMFYPKITGIFFEEQFSYSPENPLILFEQRIIDYDEKGNSVEAKQPEDGMMIWIQRARKREQPK</sequence>
<dbReference type="AlphaFoldDB" id="A0A2S8FFR6"/>
<dbReference type="RefSeq" id="WP_146117883.1">
    <property type="nucleotide sequence ID" value="NZ_PUHY01000013.1"/>
</dbReference>
<evidence type="ECO:0000313" key="1">
    <source>
        <dbReference type="EMBL" id="PQO30996.1"/>
    </source>
</evidence>
<accession>A0A2S8FFR6</accession>
<protein>
    <submittedName>
        <fullName evidence="1">Uncharacterized protein</fullName>
    </submittedName>
</protein>
<name>A0A2S8FFR6_9BACT</name>
<dbReference type="Proteomes" id="UP000238322">
    <property type="component" value="Unassembled WGS sequence"/>
</dbReference>
<dbReference type="EMBL" id="PUHY01000013">
    <property type="protein sequence ID" value="PQO30996.1"/>
    <property type="molecule type" value="Genomic_DNA"/>
</dbReference>
<comment type="caution">
    <text evidence="1">The sequence shown here is derived from an EMBL/GenBank/DDBJ whole genome shotgun (WGS) entry which is preliminary data.</text>
</comment>
<gene>
    <name evidence="1" type="ORF">C5Y83_22625</name>
</gene>
<dbReference type="OrthoDB" id="283167at2"/>
<evidence type="ECO:0000313" key="2">
    <source>
        <dbReference type="Proteomes" id="UP000238322"/>
    </source>
</evidence>